<organism evidence="2 3">
    <name type="scientific">Tsukamurella pseudospumae</name>
    <dbReference type="NCBI Taxonomy" id="239498"/>
    <lineage>
        <taxon>Bacteria</taxon>
        <taxon>Bacillati</taxon>
        <taxon>Actinomycetota</taxon>
        <taxon>Actinomycetes</taxon>
        <taxon>Mycobacteriales</taxon>
        <taxon>Tsukamurellaceae</taxon>
        <taxon>Tsukamurella</taxon>
    </lineage>
</organism>
<comment type="caution">
    <text evidence="2">The sequence shown here is derived from an EMBL/GenBank/DDBJ whole genome shotgun (WGS) entry which is preliminary data.</text>
</comment>
<dbReference type="PRINTS" id="PR00411">
    <property type="entry name" value="PNDRDTASEI"/>
</dbReference>
<protein>
    <recommendedName>
        <fullName evidence="4">Lycopene cyclase</fullName>
    </recommendedName>
</protein>
<name>A0A137YZB8_9ACTN</name>
<dbReference type="PANTHER" id="PTHR39757:SF5">
    <property type="entry name" value="OS02G0190600 PROTEIN"/>
    <property type="match status" value="1"/>
</dbReference>
<feature type="region of interest" description="Disordered" evidence="1">
    <location>
        <begin position="112"/>
        <end position="132"/>
    </location>
</feature>
<dbReference type="SUPFAM" id="SSF51735">
    <property type="entry name" value="NAD(P)-binding Rossmann-fold domains"/>
    <property type="match status" value="1"/>
</dbReference>
<evidence type="ECO:0008006" key="4">
    <source>
        <dbReference type="Google" id="ProtNLM"/>
    </source>
</evidence>
<proteinExistence type="predicted"/>
<keyword evidence="3" id="KW-1185">Reference proteome</keyword>
<dbReference type="Pfam" id="PF05834">
    <property type="entry name" value="Lycopene_cycl"/>
    <property type="match status" value="1"/>
</dbReference>
<evidence type="ECO:0000313" key="3">
    <source>
        <dbReference type="Proteomes" id="UP000070409"/>
    </source>
</evidence>
<dbReference type="Proteomes" id="UP000070409">
    <property type="component" value="Unassembled WGS sequence"/>
</dbReference>
<reference evidence="2 3" key="1">
    <citation type="submission" date="2016-02" db="EMBL/GenBank/DDBJ databases">
        <authorList>
            <person name="Teng J.L."/>
            <person name="Tang Y."/>
            <person name="Huang Y."/>
            <person name="Guo F."/>
            <person name="Wei W."/>
            <person name="Chen J.H."/>
            <person name="Wong S.Y."/>
            <person name="Lau S.K."/>
            <person name="Woo P.C."/>
        </authorList>
    </citation>
    <scope>NUCLEOTIDE SEQUENCE [LARGE SCALE GENOMIC DNA]</scope>
    <source>
        <strain evidence="2 3">JCM 13375</strain>
    </source>
</reference>
<evidence type="ECO:0000313" key="2">
    <source>
        <dbReference type="EMBL" id="KXO91280.1"/>
    </source>
</evidence>
<dbReference type="InterPro" id="IPR036291">
    <property type="entry name" value="NAD(P)-bd_dom_sf"/>
</dbReference>
<evidence type="ECO:0000256" key="1">
    <source>
        <dbReference type="SAM" id="MobiDB-lite"/>
    </source>
</evidence>
<gene>
    <name evidence="2" type="ORF">AXK61_06910</name>
</gene>
<accession>A0A137YZB8</accession>
<sequence>MRATPDLVVLGLGPAGRAVAHRAAAAGLTVRAFDPAPDARWRRTFGLWADELPPWLPAGVVAAVSSPQVIARTRFDLRREYAVLDVDRLQDALSLDGVDVRADRAGRDGHGGAFVVDARGPAPSGTPDVPRQTAAGVLVPVGAHDELWMDWRVAPGVPDGAPASFLYAVRVSEDALLLEETCLAGAPALTVAALEARLRARLAARGVAAGELHERVDFPLLSPGPRRGDGWCGVGVRGTTLHPATGYSVAAALAFADDAVAALRAGRNPVSRGDVAAHRLREAGLRALLSMSPDEQRDFFDVFFGLPDRRVRAFLSARTPTTTNAAAMAAAFVAAPWGLRRRLARAVTPPASPRPARRR</sequence>
<dbReference type="RefSeq" id="WP_068746618.1">
    <property type="nucleotide sequence ID" value="NZ_LSRE01000044.1"/>
</dbReference>
<dbReference type="SUPFAM" id="SSF51905">
    <property type="entry name" value="FAD/NAD(P)-binding domain"/>
    <property type="match status" value="1"/>
</dbReference>
<dbReference type="InterPro" id="IPR036188">
    <property type="entry name" value="FAD/NAD-bd_sf"/>
</dbReference>
<dbReference type="EMBL" id="LSRE01000044">
    <property type="protein sequence ID" value="KXO91280.1"/>
    <property type="molecule type" value="Genomic_DNA"/>
</dbReference>
<dbReference type="PANTHER" id="PTHR39757">
    <property type="match status" value="1"/>
</dbReference>